<sequence length="257" mass="28628">MSHRAGPSWTVNDYSWDIEYRPQATVPYLNFEPEDRFLGELFLGDLEVAENGRMTELNHFVFAAHSQLPPTSPDIMSLSNLPGPSRVDSTWSGERVHSIARRGRTTALAPATPAQPAVSPTFPIDLTHPIDFEHLSRTLGNQTIAPHTNIYILPTTRGSSLFNMNTGSNPQSILSMITQLQKFIHAPLALADFRTKLTPTAQRSVRAYFVLRSGHIESLVDGPTGADLLKGHTFMWAFFRNQDQWVVHVELPPTTTA</sequence>
<proteinExistence type="predicted"/>
<comment type="caution">
    <text evidence="1">The sequence shown here is derived from an EMBL/GenBank/DDBJ whole genome shotgun (WGS) entry which is preliminary data.</text>
</comment>
<dbReference type="Proteomes" id="UP001221142">
    <property type="component" value="Unassembled WGS sequence"/>
</dbReference>
<accession>A0AAD7BD82</accession>
<dbReference type="AlphaFoldDB" id="A0AAD7BD82"/>
<dbReference type="EMBL" id="JARKIF010000021">
    <property type="protein sequence ID" value="KAJ7617268.1"/>
    <property type="molecule type" value="Genomic_DNA"/>
</dbReference>
<evidence type="ECO:0000313" key="2">
    <source>
        <dbReference type="Proteomes" id="UP001221142"/>
    </source>
</evidence>
<reference evidence="1" key="1">
    <citation type="submission" date="2023-03" db="EMBL/GenBank/DDBJ databases">
        <title>Massive genome expansion in bonnet fungi (Mycena s.s.) driven by repeated elements and novel gene families across ecological guilds.</title>
        <authorList>
            <consortium name="Lawrence Berkeley National Laboratory"/>
            <person name="Harder C.B."/>
            <person name="Miyauchi S."/>
            <person name="Viragh M."/>
            <person name="Kuo A."/>
            <person name="Thoen E."/>
            <person name="Andreopoulos B."/>
            <person name="Lu D."/>
            <person name="Skrede I."/>
            <person name="Drula E."/>
            <person name="Henrissat B."/>
            <person name="Morin E."/>
            <person name="Kohler A."/>
            <person name="Barry K."/>
            <person name="LaButti K."/>
            <person name="Morin E."/>
            <person name="Salamov A."/>
            <person name="Lipzen A."/>
            <person name="Mereny Z."/>
            <person name="Hegedus B."/>
            <person name="Baldrian P."/>
            <person name="Stursova M."/>
            <person name="Weitz H."/>
            <person name="Taylor A."/>
            <person name="Grigoriev I.V."/>
            <person name="Nagy L.G."/>
            <person name="Martin F."/>
            <person name="Kauserud H."/>
        </authorList>
    </citation>
    <scope>NUCLEOTIDE SEQUENCE</scope>
    <source>
        <strain evidence="1">9284</strain>
    </source>
</reference>
<keyword evidence="2" id="KW-1185">Reference proteome</keyword>
<protein>
    <submittedName>
        <fullName evidence="1">Uncharacterized protein</fullName>
    </submittedName>
</protein>
<gene>
    <name evidence="1" type="ORF">FB45DRAFT_1034560</name>
</gene>
<evidence type="ECO:0000313" key="1">
    <source>
        <dbReference type="EMBL" id="KAJ7617268.1"/>
    </source>
</evidence>
<organism evidence="1 2">
    <name type="scientific">Roridomyces roridus</name>
    <dbReference type="NCBI Taxonomy" id="1738132"/>
    <lineage>
        <taxon>Eukaryota</taxon>
        <taxon>Fungi</taxon>
        <taxon>Dikarya</taxon>
        <taxon>Basidiomycota</taxon>
        <taxon>Agaricomycotina</taxon>
        <taxon>Agaricomycetes</taxon>
        <taxon>Agaricomycetidae</taxon>
        <taxon>Agaricales</taxon>
        <taxon>Marasmiineae</taxon>
        <taxon>Mycenaceae</taxon>
        <taxon>Roridomyces</taxon>
    </lineage>
</organism>
<name>A0AAD7BD82_9AGAR</name>